<dbReference type="GO" id="GO:0046872">
    <property type="term" value="F:metal ion binding"/>
    <property type="evidence" value="ECO:0007669"/>
    <property type="project" value="UniProtKB-KW"/>
</dbReference>
<evidence type="ECO:0000256" key="1">
    <source>
        <dbReference type="ARBA" id="ARBA00022691"/>
    </source>
</evidence>
<dbReference type="Pfam" id="PF13186">
    <property type="entry name" value="SPASM"/>
    <property type="match status" value="1"/>
</dbReference>
<dbReference type="InterPro" id="IPR006638">
    <property type="entry name" value="Elp3/MiaA/NifB-like_rSAM"/>
</dbReference>
<keyword evidence="1" id="KW-0949">S-adenosyl-L-methionine</keyword>
<dbReference type="CDD" id="cd01335">
    <property type="entry name" value="Radical_SAM"/>
    <property type="match status" value="1"/>
</dbReference>
<evidence type="ECO:0000313" key="6">
    <source>
        <dbReference type="EMBL" id="EEC56326.1"/>
    </source>
</evidence>
<accession>B7AVT5</accession>
<feature type="domain" description="Radical SAM core" evidence="5">
    <location>
        <begin position="112"/>
        <end position="325"/>
    </location>
</feature>
<dbReference type="GO" id="GO:0003824">
    <property type="term" value="F:catalytic activity"/>
    <property type="evidence" value="ECO:0007669"/>
    <property type="project" value="InterPro"/>
</dbReference>
<dbReference type="InterPro" id="IPR013785">
    <property type="entry name" value="Aldolase_TIM"/>
</dbReference>
<dbReference type="STRING" id="483218.BACPEC_02835"/>
<keyword evidence="3" id="KW-0408">Iron</keyword>
<keyword evidence="7" id="KW-1185">Reference proteome</keyword>
<dbReference type="SMART" id="SM00729">
    <property type="entry name" value="Elp3"/>
    <property type="match status" value="1"/>
</dbReference>
<reference evidence="6 7" key="2">
    <citation type="submission" date="2008-11" db="EMBL/GenBank/DDBJ databases">
        <authorList>
            <person name="Fulton L."/>
            <person name="Clifton S."/>
            <person name="Fulton B."/>
            <person name="Xu J."/>
            <person name="Minx P."/>
            <person name="Pepin K.H."/>
            <person name="Johnson M."/>
            <person name="Bhonagiri V."/>
            <person name="Nash W.E."/>
            <person name="Mardis E.R."/>
            <person name="Wilson R.K."/>
        </authorList>
    </citation>
    <scope>NUCLEOTIDE SEQUENCE [LARGE SCALE GENOMIC DNA]</scope>
    <source>
        <strain evidence="6 7">ATCC 43243</strain>
    </source>
</reference>
<evidence type="ECO:0000256" key="2">
    <source>
        <dbReference type="ARBA" id="ARBA00022723"/>
    </source>
</evidence>
<dbReference type="PROSITE" id="PS51918">
    <property type="entry name" value="RADICAL_SAM"/>
    <property type="match status" value="1"/>
</dbReference>
<gene>
    <name evidence="6" type="ORF">BACPEC_02835</name>
</gene>
<sequence length="470" mass="53702">METNMGTMTHAAARLAFSKAIDVVLKDVDKNREEAIVKIVDLMQKYMGDEKLDLDYDNIRKMIRDKDGAFNKYINKVLDEIDPHVLKTAALNLGYEAFFHGTKTIRKMREVHQCNVPWLILMDPTSACNLHCTGCWAAEYGNKLNLTFDEMDNLIKQGKELGIYLYMFTGGEPLVRKADIIKLCEKHNDCAFLAYTNGTLVDEAFCNEMLRVGNLYLAISLEGFEAVNDLRRGDGVYGKVMHAMDLLKENGLIFGTSICYTSKNIETVTSDEFVDLMVDKGCRYAFYFHYMPVGNDAAVDLLPTVEQRTYMRTRVREIRKLTTGKGLFTMDFQNDGEFVGGCIAGGRNYFHINANGDAEPCVFIHYSGANIRTHSLLEILHQPLFMAYRDNQPFNENHLRPCPMLENPEILQRMVKETGAKSTDLQSPESVEHLCGKCEQYAKNWQPRADELWAQTPKVEHSYENYKKRD</sequence>
<dbReference type="GO" id="GO:0051536">
    <property type="term" value="F:iron-sulfur cluster binding"/>
    <property type="evidence" value="ECO:0007669"/>
    <property type="project" value="UniProtKB-KW"/>
</dbReference>
<evidence type="ECO:0000313" key="7">
    <source>
        <dbReference type="Proteomes" id="UP000003136"/>
    </source>
</evidence>
<dbReference type="InterPro" id="IPR007197">
    <property type="entry name" value="rSAM"/>
</dbReference>
<name>B7AVT5_9FIRM</name>
<dbReference type="HOGENOM" id="CLU_044700_0_0_9"/>
<dbReference type="EMBL" id="ABVQ01000037">
    <property type="protein sequence ID" value="EEC56326.1"/>
    <property type="molecule type" value="Genomic_DNA"/>
</dbReference>
<organism evidence="6 7">
    <name type="scientific">[Bacteroides] pectinophilus ATCC 43243</name>
    <dbReference type="NCBI Taxonomy" id="483218"/>
    <lineage>
        <taxon>Bacteria</taxon>
        <taxon>Bacillati</taxon>
        <taxon>Bacillota</taxon>
        <taxon>Clostridia</taxon>
        <taxon>Eubacteriales</taxon>
    </lineage>
</organism>
<protein>
    <recommendedName>
        <fullName evidence="5">Radical SAM core domain-containing protein</fullName>
    </recommendedName>
</protein>
<dbReference type="Gene3D" id="3.20.20.70">
    <property type="entry name" value="Aldolase class I"/>
    <property type="match status" value="1"/>
</dbReference>
<evidence type="ECO:0000256" key="4">
    <source>
        <dbReference type="ARBA" id="ARBA00023014"/>
    </source>
</evidence>
<dbReference type="CDD" id="cd21128">
    <property type="entry name" value="SPASM_rSAM"/>
    <property type="match status" value="1"/>
</dbReference>
<dbReference type="eggNOG" id="COG0535">
    <property type="taxonomic scope" value="Bacteria"/>
</dbReference>
<dbReference type="SFLD" id="SFLDS00029">
    <property type="entry name" value="Radical_SAM"/>
    <property type="match status" value="1"/>
</dbReference>
<dbReference type="PANTHER" id="PTHR43524">
    <property type="entry name" value="RADICAL SAM SUPERFAMILY PROTEIN"/>
    <property type="match status" value="1"/>
</dbReference>
<dbReference type="Pfam" id="PF04055">
    <property type="entry name" value="Radical_SAM"/>
    <property type="match status" value="1"/>
</dbReference>
<dbReference type="SUPFAM" id="SSF102114">
    <property type="entry name" value="Radical SAM enzymes"/>
    <property type="match status" value="1"/>
</dbReference>
<evidence type="ECO:0000256" key="3">
    <source>
        <dbReference type="ARBA" id="ARBA00023004"/>
    </source>
</evidence>
<dbReference type="InterPro" id="IPR058240">
    <property type="entry name" value="rSAM_sf"/>
</dbReference>
<dbReference type="AlphaFoldDB" id="B7AVT5"/>
<proteinExistence type="predicted"/>
<keyword evidence="4" id="KW-0411">Iron-sulfur</keyword>
<dbReference type="SFLD" id="SFLDG01067">
    <property type="entry name" value="SPASM/twitch_domain_containing"/>
    <property type="match status" value="1"/>
</dbReference>
<dbReference type="PANTHER" id="PTHR43524:SF1">
    <property type="entry name" value="RADICAL SAM SUPERFAMILY PROTEIN"/>
    <property type="match status" value="1"/>
</dbReference>
<comment type="caution">
    <text evidence="6">The sequence shown here is derived from an EMBL/GenBank/DDBJ whole genome shotgun (WGS) entry which is preliminary data.</text>
</comment>
<keyword evidence="2" id="KW-0479">Metal-binding</keyword>
<reference evidence="6 7" key="1">
    <citation type="submission" date="2008-11" db="EMBL/GenBank/DDBJ databases">
        <title>Draft genome sequence of Bacteroides pectinophilus (ATCC 43243).</title>
        <authorList>
            <person name="Sudarsanam P."/>
            <person name="Ley R."/>
            <person name="Guruge J."/>
            <person name="Turnbaugh P.J."/>
            <person name="Mahowald M."/>
            <person name="Liep D."/>
            <person name="Gordon J."/>
        </authorList>
    </citation>
    <scope>NUCLEOTIDE SEQUENCE [LARGE SCALE GENOMIC DNA]</scope>
    <source>
        <strain evidence="6 7">ATCC 43243</strain>
    </source>
</reference>
<dbReference type="InterPro" id="IPR023885">
    <property type="entry name" value="4Fe4S-binding_SPASM_dom"/>
</dbReference>
<dbReference type="Proteomes" id="UP000003136">
    <property type="component" value="Unassembled WGS sequence"/>
</dbReference>
<evidence type="ECO:0000259" key="5">
    <source>
        <dbReference type="PROSITE" id="PS51918"/>
    </source>
</evidence>